<gene>
    <name evidence="1" type="ORF">ASIM_LOCUS7908</name>
</gene>
<sequence length="131" mass="14505">MNYLKDGYQKLTCRSDGSGWVDQFEASITTAMSCTLGCIQRPLANDNTDRNTNKWNLNVRINGVEMSCVAAASNLTVDVKVEEPDEHGFYCKVPSDQLIRTSQNAKEDSCTNACFAIEDIPDSVVMEQVTL</sequence>
<keyword evidence="2" id="KW-1185">Reference proteome</keyword>
<evidence type="ECO:0000313" key="3">
    <source>
        <dbReference type="WBParaSite" id="ASIM_0000815001-mRNA-1"/>
    </source>
</evidence>
<dbReference type="AlphaFoldDB" id="A0A0M3JKH6"/>
<evidence type="ECO:0000313" key="2">
    <source>
        <dbReference type="Proteomes" id="UP000267096"/>
    </source>
</evidence>
<dbReference type="EMBL" id="UYRR01020133">
    <property type="protein sequence ID" value="VDK30331.1"/>
    <property type="molecule type" value="Genomic_DNA"/>
</dbReference>
<protein>
    <submittedName>
        <fullName evidence="3">Ig-like domain-containing protein</fullName>
    </submittedName>
</protein>
<dbReference type="Proteomes" id="UP000267096">
    <property type="component" value="Unassembled WGS sequence"/>
</dbReference>
<proteinExistence type="predicted"/>
<evidence type="ECO:0000313" key="1">
    <source>
        <dbReference type="EMBL" id="VDK30331.1"/>
    </source>
</evidence>
<accession>A0A0M3JKH6</accession>
<organism evidence="3">
    <name type="scientific">Anisakis simplex</name>
    <name type="common">Herring worm</name>
    <dbReference type="NCBI Taxonomy" id="6269"/>
    <lineage>
        <taxon>Eukaryota</taxon>
        <taxon>Metazoa</taxon>
        <taxon>Ecdysozoa</taxon>
        <taxon>Nematoda</taxon>
        <taxon>Chromadorea</taxon>
        <taxon>Rhabditida</taxon>
        <taxon>Spirurina</taxon>
        <taxon>Ascaridomorpha</taxon>
        <taxon>Ascaridoidea</taxon>
        <taxon>Anisakidae</taxon>
        <taxon>Anisakis</taxon>
        <taxon>Anisakis simplex complex</taxon>
    </lineage>
</organism>
<reference evidence="1 2" key="2">
    <citation type="submission" date="2018-11" db="EMBL/GenBank/DDBJ databases">
        <authorList>
            <consortium name="Pathogen Informatics"/>
        </authorList>
    </citation>
    <scope>NUCLEOTIDE SEQUENCE [LARGE SCALE GENOMIC DNA]</scope>
</reference>
<dbReference type="WBParaSite" id="ASIM_0000815001-mRNA-1">
    <property type="protein sequence ID" value="ASIM_0000815001-mRNA-1"/>
    <property type="gene ID" value="ASIM_0000815001"/>
</dbReference>
<name>A0A0M3JKH6_ANISI</name>
<reference evidence="3" key="1">
    <citation type="submission" date="2017-02" db="UniProtKB">
        <authorList>
            <consortium name="WormBaseParasite"/>
        </authorList>
    </citation>
    <scope>IDENTIFICATION</scope>
</reference>